<sequence length="259" mass="30622">MRKIVRISENEGRPVRMRFSRLRTRLWAEAVRRAVGCRCFQDLELVLGIDGRWEGIWSRYSRGLASPSERHIRRIEKKYPGTAKHFLARFWDLLQEREYTWEELDACFWSLPDELQALAPGGRNDSFGHVRQSNEDLQKFIVEIHIALESPDNYMHALTALLYALRQAYMKRDGVMVLWYYLVIAEVSSSLSQHLVLEPLSVWLMLHIVEPMRYMRFGDPEIDEIWFLHRTDYIDRTKSTAESFNLLKCLFELCLALHG</sequence>
<reference evidence="1 2" key="1">
    <citation type="submission" date="2019-10" db="EMBL/GenBank/DDBJ databases">
        <title>Two novel species isolated from a subtropical stream in China.</title>
        <authorList>
            <person name="Lu H."/>
        </authorList>
    </citation>
    <scope>NUCLEOTIDE SEQUENCE [LARGE SCALE GENOMIC DNA]</scope>
    <source>
        <strain evidence="1 2">FT29W</strain>
    </source>
</reference>
<dbReference type="Proteomes" id="UP000440498">
    <property type="component" value="Unassembled WGS sequence"/>
</dbReference>
<accession>A0A6A7N0N0</accession>
<evidence type="ECO:0000313" key="2">
    <source>
        <dbReference type="Proteomes" id="UP000440498"/>
    </source>
</evidence>
<gene>
    <name evidence="1" type="ORF">GEV02_10150</name>
</gene>
<name>A0A6A7N0N0_9BURK</name>
<protein>
    <submittedName>
        <fullName evidence="1">Uncharacterized protein</fullName>
    </submittedName>
</protein>
<organism evidence="1 2">
    <name type="scientific">Rugamonas aquatica</name>
    <dbReference type="NCBI Taxonomy" id="2743357"/>
    <lineage>
        <taxon>Bacteria</taxon>
        <taxon>Pseudomonadati</taxon>
        <taxon>Pseudomonadota</taxon>
        <taxon>Betaproteobacteria</taxon>
        <taxon>Burkholderiales</taxon>
        <taxon>Oxalobacteraceae</taxon>
        <taxon>Telluria group</taxon>
        <taxon>Rugamonas</taxon>
    </lineage>
</organism>
<evidence type="ECO:0000313" key="1">
    <source>
        <dbReference type="EMBL" id="MQA38511.1"/>
    </source>
</evidence>
<comment type="caution">
    <text evidence="1">The sequence shown here is derived from an EMBL/GenBank/DDBJ whole genome shotgun (WGS) entry which is preliminary data.</text>
</comment>
<dbReference type="RefSeq" id="WP_152837868.1">
    <property type="nucleotide sequence ID" value="NZ_WHUG01000003.1"/>
</dbReference>
<dbReference type="AlphaFoldDB" id="A0A6A7N0N0"/>
<keyword evidence="2" id="KW-1185">Reference proteome</keyword>
<proteinExistence type="predicted"/>
<dbReference type="EMBL" id="WHUG01000003">
    <property type="protein sequence ID" value="MQA38511.1"/>
    <property type="molecule type" value="Genomic_DNA"/>
</dbReference>